<accession>A0A6I6LAQ6</accession>
<sequence length="64" mass="7225">MSDSDKREKKPMRLDNAVEPDFDPIAAALRQMHDGIASEPVPDDFLSLLDQLEERMAEKAKKPS</sequence>
<dbReference type="EMBL" id="CP035733">
    <property type="protein sequence ID" value="QGY81648.1"/>
    <property type="molecule type" value="Genomic_DNA"/>
</dbReference>
<dbReference type="OrthoDB" id="7510396at2"/>
<dbReference type="InterPro" id="IPR041649">
    <property type="entry name" value="NepR"/>
</dbReference>
<keyword evidence="3" id="KW-1185">Reference proteome</keyword>
<dbReference type="AlphaFoldDB" id="A0A6I6LAQ6"/>
<dbReference type="KEGG" id="slaa:EUU25_14115"/>
<reference evidence="3" key="1">
    <citation type="submission" date="2019-01" db="EMBL/GenBank/DDBJ databases">
        <title>Sphingorhabdus lacus sp.nov., isolated from an oligotrophic freshwater lake.</title>
        <authorList>
            <person name="Park M."/>
        </authorList>
    </citation>
    <scope>NUCLEOTIDE SEQUENCE [LARGE SCALE GENOMIC DNA]</scope>
    <source>
        <strain evidence="3">IMCC1753</strain>
    </source>
</reference>
<name>A0A6I6LAQ6_9SPHN</name>
<protein>
    <recommendedName>
        <fullName evidence="1">Anti-sigma factor NepR domain-containing protein</fullName>
    </recommendedName>
</protein>
<gene>
    <name evidence="2" type="ORF">EUU25_14115</name>
</gene>
<feature type="domain" description="Anti-sigma factor NepR" evidence="1">
    <location>
        <begin position="25"/>
        <end position="55"/>
    </location>
</feature>
<evidence type="ECO:0000259" key="1">
    <source>
        <dbReference type="Pfam" id="PF18557"/>
    </source>
</evidence>
<dbReference type="Proteomes" id="UP000428803">
    <property type="component" value="Chromosome"/>
</dbReference>
<evidence type="ECO:0000313" key="3">
    <source>
        <dbReference type="Proteomes" id="UP000428803"/>
    </source>
</evidence>
<evidence type="ECO:0000313" key="2">
    <source>
        <dbReference type="EMBL" id="QGY81648.1"/>
    </source>
</evidence>
<dbReference type="Pfam" id="PF18557">
    <property type="entry name" value="NepR"/>
    <property type="match status" value="1"/>
</dbReference>
<organism evidence="2 3">
    <name type="scientific">Sphingorhabdus lacus</name>
    <dbReference type="NCBI Taxonomy" id="392610"/>
    <lineage>
        <taxon>Bacteria</taxon>
        <taxon>Pseudomonadati</taxon>
        <taxon>Pseudomonadota</taxon>
        <taxon>Alphaproteobacteria</taxon>
        <taxon>Sphingomonadales</taxon>
        <taxon>Sphingomonadaceae</taxon>
        <taxon>Sphingorhabdus</taxon>
    </lineage>
</organism>
<proteinExistence type="predicted"/>